<name>A0AAD7A8V9_9AGAR</name>
<feature type="compositionally biased region" description="Basic residues" evidence="1">
    <location>
        <begin position="242"/>
        <end position="254"/>
    </location>
</feature>
<organism evidence="2 3">
    <name type="scientific">Mycena albidolilacea</name>
    <dbReference type="NCBI Taxonomy" id="1033008"/>
    <lineage>
        <taxon>Eukaryota</taxon>
        <taxon>Fungi</taxon>
        <taxon>Dikarya</taxon>
        <taxon>Basidiomycota</taxon>
        <taxon>Agaricomycotina</taxon>
        <taxon>Agaricomycetes</taxon>
        <taxon>Agaricomycetidae</taxon>
        <taxon>Agaricales</taxon>
        <taxon>Marasmiineae</taxon>
        <taxon>Mycenaceae</taxon>
        <taxon>Mycena</taxon>
    </lineage>
</organism>
<evidence type="ECO:0000313" key="2">
    <source>
        <dbReference type="EMBL" id="KAJ7352322.1"/>
    </source>
</evidence>
<evidence type="ECO:0000256" key="1">
    <source>
        <dbReference type="SAM" id="MobiDB-lite"/>
    </source>
</evidence>
<keyword evidence="3" id="KW-1185">Reference proteome</keyword>
<dbReference type="EMBL" id="JARIHO010000012">
    <property type="protein sequence ID" value="KAJ7352322.1"/>
    <property type="molecule type" value="Genomic_DNA"/>
</dbReference>
<reference evidence="2" key="1">
    <citation type="submission" date="2023-03" db="EMBL/GenBank/DDBJ databases">
        <title>Massive genome expansion in bonnet fungi (Mycena s.s.) driven by repeated elements and novel gene families across ecological guilds.</title>
        <authorList>
            <consortium name="Lawrence Berkeley National Laboratory"/>
            <person name="Harder C.B."/>
            <person name="Miyauchi S."/>
            <person name="Viragh M."/>
            <person name="Kuo A."/>
            <person name="Thoen E."/>
            <person name="Andreopoulos B."/>
            <person name="Lu D."/>
            <person name="Skrede I."/>
            <person name="Drula E."/>
            <person name="Henrissat B."/>
            <person name="Morin E."/>
            <person name="Kohler A."/>
            <person name="Barry K."/>
            <person name="LaButti K."/>
            <person name="Morin E."/>
            <person name="Salamov A."/>
            <person name="Lipzen A."/>
            <person name="Mereny Z."/>
            <person name="Hegedus B."/>
            <person name="Baldrian P."/>
            <person name="Stursova M."/>
            <person name="Weitz H."/>
            <person name="Taylor A."/>
            <person name="Grigoriev I.V."/>
            <person name="Nagy L.G."/>
            <person name="Martin F."/>
            <person name="Kauserud H."/>
        </authorList>
    </citation>
    <scope>NUCLEOTIDE SEQUENCE</scope>
    <source>
        <strain evidence="2">CBHHK002</strain>
    </source>
</reference>
<accession>A0AAD7A8V9</accession>
<comment type="caution">
    <text evidence="2">The sequence shown here is derived from an EMBL/GenBank/DDBJ whole genome shotgun (WGS) entry which is preliminary data.</text>
</comment>
<proteinExistence type="predicted"/>
<protein>
    <submittedName>
        <fullName evidence="2">Uncharacterized protein</fullName>
    </submittedName>
</protein>
<gene>
    <name evidence="2" type="ORF">DFH08DRAFT_957124</name>
</gene>
<feature type="region of interest" description="Disordered" evidence="1">
    <location>
        <begin position="223"/>
        <end position="268"/>
    </location>
</feature>
<evidence type="ECO:0000313" key="3">
    <source>
        <dbReference type="Proteomes" id="UP001218218"/>
    </source>
</evidence>
<dbReference type="AlphaFoldDB" id="A0AAD7A8V9"/>
<dbReference type="Proteomes" id="UP001218218">
    <property type="component" value="Unassembled WGS sequence"/>
</dbReference>
<sequence length="268" mass="29526">MAALDPALISILHHSVSNKSLRLDISGEMISPAIWTETLAPVYAADEDPFNVLKDQIAADAFVLLCAVLLKTAGSKTFLSWFSKHFGALFIVADQAYTGTTYMARGSQFLREQNQCCFPAVASYTPKKIPHLGLPGGPLILKSLALLRRLEQRLTPLCVSPIPSQPSFQPTPTISAPCCTLEKPQTAPAIPPQTTLLQQPPKPFPSIFVSCSTLEKENILRSQLVSRRKPANKISQKPAPKQGRRRSQSRKRSQRPLFDFSNLPLRAQ</sequence>